<evidence type="ECO:0008006" key="3">
    <source>
        <dbReference type="Google" id="ProtNLM"/>
    </source>
</evidence>
<dbReference type="EnsemblMetazoa" id="PPAI008036-RA">
    <property type="protein sequence ID" value="PPAI008036-PA"/>
    <property type="gene ID" value="PPAI008036"/>
</dbReference>
<sequence length="223" mass="25360">MCGSAGLLHLLDKQRKTGVFWFIIPPKKNKLVNTEAPNEEDIRKIVNLCPHREKCLNYIFQGVRTYANYGLMLEILRNIMSNFGKIKANPGDFLSYATKRINYNLVTFLMAYVGCYRMTSCLLNNFTNGHTSDFVNIAAGFIGGLAYSIWPNYNLFTSCIVTMLQVYWQYLLSQENCPKIVKEINRLPLGGLIYGFCMAVAVQVMVFYPDKTAHLSYTAINAN</sequence>
<organism evidence="1 2">
    <name type="scientific">Phlebotomus papatasi</name>
    <name type="common">Sandfly</name>
    <dbReference type="NCBI Taxonomy" id="29031"/>
    <lineage>
        <taxon>Eukaryota</taxon>
        <taxon>Metazoa</taxon>
        <taxon>Ecdysozoa</taxon>
        <taxon>Arthropoda</taxon>
        <taxon>Hexapoda</taxon>
        <taxon>Insecta</taxon>
        <taxon>Pterygota</taxon>
        <taxon>Neoptera</taxon>
        <taxon>Endopterygota</taxon>
        <taxon>Diptera</taxon>
        <taxon>Nematocera</taxon>
        <taxon>Psychodoidea</taxon>
        <taxon>Psychodidae</taxon>
        <taxon>Phlebotomus</taxon>
        <taxon>Phlebotomus</taxon>
    </lineage>
</organism>
<keyword evidence="2" id="KW-1185">Reference proteome</keyword>
<protein>
    <recommendedName>
        <fullName evidence="3">Transmembrane protein 135 N-terminal domain-containing protein</fullName>
    </recommendedName>
</protein>
<dbReference type="EMBL" id="AJVK01062884">
    <property type="status" value="NOT_ANNOTATED_CDS"/>
    <property type="molecule type" value="Genomic_DNA"/>
</dbReference>
<dbReference type="Proteomes" id="UP000092462">
    <property type="component" value="Unassembled WGS sequence"/>
</dbReference>
<accession>A0A1B0DIP9</accession>
<reference evidence="1" key="1">
    <citation type="submission" date="2022-08" db="UniProtKB">
        <authorList>
            <consortium name="EnsemblMetazoa"/>
        </authorList>
    </citation>
    <scope>IDENTIFICATION</scope>
    <source>
        <strain evidence="1">Israel</strain>
    </source>
</reference>
<proteinExistence type="predicted"/>
<name>A0A1B0DIP9_PHLPP</name>
<evidence type="ECO:0000313" key="1">
    <source>
        <dbReference type="EnsemblMetazoa" id="PPAI008036-PA"/>
    </source>
</evidence>
<dbReference type="VEuPathDB" id="VectorBase:PPAPM1_000093"/>
<evidence type="ECO:0000313" key="2">
    <source>
        <dbReference type="Proteomes" id="UP000092462"/>
    </source>
</evidence>
<dbReference type="VEuPathDB" id="VectorBase:PPAI008036"/>
<dbReference type="AlphaFoldDB" id="A0A1B0DIP9"/>